<evidence type="ECO:0000259" key="5">
    <source>
        <dbReference type="Pfam" id="PF01266"/>
    </source>
</evidence>
<dbReference type="PANTHER" id="PTHR10961">
    <property type="entry name" value="PEROXISOMAL SARCOSINE OXIDASE"/>
    <property type="match status" value="1"/>
</dbReference>
<dbReference type="Gene3D" id="3.30.9.10">
    <property type="entry name" value="D-Amino Acid Oxidase, subunit A, domain 2"/>
    <property type="match status" value="1"/>
</dbReference>
<name>A0ABP4B7K9_9ACTN</name>
<dbReference type="Pfam" id="PF01266">
    <property type="entry name" value="DAO"/>
    <property type="match status" value="1"/>
</dbReference>
<dbReference type="InterPro" id="IPR036188">
    <property type="entry name" value="FAD/NAD-bd_sf"/>
</dbReference>
<protein>
    <submittedName>
        <fullName evidence="6">FAD-binding oxidoreductase</fullName>
    </submittedName>
</protein>
<evidence type="ECO:0000256" key="3">
    <source>
        <dbReference type="ARBA" id="ARBA00022827"/>
    </source>
</evidence>
<gene>
    <name evidence="6" type="ORF">GCM10009550_22380</name>
</gene>
<keyword evidence="7" id="KW-1185">Reference proteome</keyword>
<dbReference type="PANTHER" id="PTHR10961:SF10">
    <property type="entry name" value="FAD DEPENDENT OXIDOREDUCTASE DOMAIN-CONTAINING PROTEIN"/>
    <property type="match status" value="1"/>
</dbReference>
<organism evidence="6 7">
    <name type="scientific">Actinocorallia libanotica</name>
    <dbReference type="NCBI Taxonomy" id="46162"/>
    <lineage>
        <taxon>Bacteria</taxon>
        <taxon>Bacillati</taxon>
        <taxon>Actinomycetota</taxon>
        <taxon>Actinomycetes</taxon>
        <taxon>Streptosporangiales</taxon>
        <taxon>Thermomonosporaceae</taxon>
        <taxon>Actinocorallia</taxon>
    </lineage>
</organism>
<reference evidence="7" key="1">
    <citation type="journal article" date="2019" name="Int. J. Syst. Evol. Microbiol.">
        <title>The Global Catalogue of Microorganisms (GCM) 10K type strain sequencing project: providing services to taxonomists for standard genome sequencing and annotation.</title>
        <authorList>
            <consortium name="The Broad Institute Genomics Platform"/>
            <consortium name="The Broad Institute Genome Sequencing Center for Infectious Disease"/>
            <person name="Wu L."/>
            <person name="Ma J."/>
        </authorList>
    </citation>
    <scope>NUCLEOTIDE SEQUENCE [LARGE SCALE GENOMIC DNA]</scope>
    <source>
        <strain evidence="7">JCM 10696</strain>
    </source>
</reference>
<dbReference type="SUPFAM" id="SSF51905">
    <property type="entry name" value="FAD/NAD(P)-binding domain"/>
    <property type="match status" value="1"/>
</dbReference>
<dbReference type="InterPro" id="IPR045170">
    <property type="entry name" value="MTOX"/>
</dbReference>
<dbReference type="InterPro" id="IPR006076">
    <property type="entry name" value="FAD-dep_OxRdtase"/>
</dbReference>
<evidence type="ECO:0000313" key="6">
    <source>
        <dbReference type="EMBL" id="GAA0947173.1"/>
    </source>
</evidence>
<evidence type="ECO:0000256" key="4">
    <source>
        <dbReference type="ARBA" id="ARBA00023002"/>
    </source>
</evidence>
<keyword evidence="3" id="KW-0274">FAD</keyword>
<evidence type="ECO:0000313" key="7">
    <source>
        <dbReference type="Proteomes" id="UP001500665"/>
    </source>
</evidence>
<dbReference type="Gene3D" id="3.50.50.60">
    <property type="entry name" value="FAD/NAD(P)-binding domain"/>
    <property type="match status" value="1"/>
</dbReference>
<comment type="cofactor">
    <cofactor evidence="1">
        <name>FAD</name>
        <dbReference type="ChEBI" id="CHEBI:57692"/>
    </cofactor>
</comment>
<dbReference type="RefSeq" id="WP_344239588.1">
    <property type="nucleotide sequence ID" value="NZ_BAAAHH010000007.1"/>
</dbReference>
<evidence type="ECO:0000256" key="1">
    <source>
        <dbReference type="ARBA" id="ARBA00001974"/>
    </source>
</evidence>
<dbReference type="Proteomes" id="UP001500665">
    <property type="component" value="Unassembled WGS sequence"/>
</dbReference>
<keyword evidence="2" id="KW-0285">Flavoprotein</keyword>
<dbReference type="EMBL" id="BAAAHH010000007">
    <property type="protein sequence ID" value="GAA0947173.1"/>
    <property type="molecule type" value="Genomic_DNA"/>
</dbReference>
<feature type="domain" description="FAD dependent oxidoreductase" evidence="5">
    <location>
        <begin position="6"/>
        <end position="385"/>
    </location>
</feature>
<accession>A0ABP4B7K9</accession>
<sequence>MQDRYDFIVVGAGPIGSATARHLAEDGHTALVVGPDEPAGFEDHRGVWAGHYDEGRLAHVLEVPLMTTLLAMRSIRRFDDLRERTGVGFTVPTHSLSVMPRKTAVGTASEWFDADLLSRNARDLGVEVRELDEDGLRAEYPGLRFEPGHVALVQRDAFILNPRRLVAAELAAATAAGAVLVRDEVVRTERTADGVRVTAASGASWRAGRVVLATGAASNATGLLPRPLLMPSFGATVVLVEVDGPDAVDMPAMMYLKYRDGSPLFGGIVMSPRPYPDGKWYVKLAGGSLLDNPLDTAEEIAAWVRTGGRREDVDEAMAVLHDLMPGQRFGPARTRPCMVCATPTERPYIDWVDGGDGPDRSRVIAVEGERGAMAADEIGRLTAELAVHGRWRDTIPHEVFQARWAEPGWTSAGWLAARH</sequence>
<keyword evidence="4" id="KW-0560">Oxidoreductase</keyword>
<evidence type="ECO:0000256" key="2">
    <source>
        <dbReference type="ARBA" id="ARBA00022630"/>
    </source>
</evidence>
<comment type="caution">
    <text evidence="6">The sequence shown here is derived from an EMBL/GenBank/DDBJ whole genome shotgun (WGS) entry which is preliminary data.</text>
</comment>
<proteinExistence type="predicted"/>